<dbReference type="Gene3D" id="2.40.30.170">
    <property type="match status" value="1"/>
</dbReference>
<dbReference type="PANTHER" id="PTHR30469">
    <property type="entry name" value="MULTIDRUG RESISTANCE PROTEIN MDTA"/>
    <property type="match status" value="1"/>
</dbReference>
<dbReference type="InterPro" id="IPR058637">
    <property type="entry name" value="YknX-like_C"/>
</dbReference>
<dbReference type="OrthoDB" id="9806939at2"/>
<evidence type="ECO:0000256" key="2">
    <source>
        <dbReference type="SAM" id="SignalP"/>
    </source>
</evidence>
<dbReference type="EMBL" id="RCZO01000004">
    <property type="protein sequence ID" value="TPG09865.1"/>
    <property type="molecule type" value="Genomic_DNA"/>
</dbReference>
<dbReference type="Gene3D" id="2.40.50.100">
    <property type="match status" value="1"/>
</dbReference>
<evidence type="ECO:0000256" key="1">
    <source>
        <dbReference type="ARBA" id="ARBA00009477"/>
    </source>
</evidence>
<feature type="chain" id="PRO_5030107239" evidence="2">
    <location>
        <begin position="26"/>
        <end position="371"/>
    </location>
</feature>
<dbReference type="GO" id="GO:1990281">
    <property type="term" value="C:efflux pump complex"/>
    <property type="evidence" value="ECO:0007669"/>
    <property type="project" value="TreeGrafter"/>
</dbReference>
<sequence>MSHSSFLPSLCGLLLLGVLAGCSHAAPDAEDAAGPSGQVAVTTTMPVQQTFHDTVEAWGSAVGDPRRARAISLAHAGQVVAVNVAAGQTVKRGQPVLTIAADAAARSAWQQAQSALTLATGELGRTEQLATQRLATQSQLASARKALADAQAALEAQRTLGGSAPEETVNAPADGVVTSLDVSLGERFAANAPLLGFTPAQALVAQLGVQPEAGASLRPGMPVQLHSVYGAATAFVGTLRMIGQAVDPQTHLLSAQVELPAEAGATLVAGAALQAQIRTADFTAWAVPRAAVLHDEKGDYLFQLRQGHAKRIEVKLRSPDGDTLGVQGALDARVPVIVLGVYELNDGDAVQAQRAAPAASTSTSAARGTPR</sequence>
<feature type="signal peptide" evidence="2">
    <location>
        <begin position="1"/>
        <end position="25"/>
    </location>
</feature>
<evidence type="ECO:0000313" key="4">
    <source>
        <dbReference type="EMBL" id="TPG09865.1"/>
    </source>
</evidence>
<proteinExistence type="inferred from homology"/>
<organism evidence="4 5">
    <name type="scientific">Rhodanobacter glycinis</name>
    <dbReference type="NCBI Taxonomy" id="582702"/>
    <lineage>
        <taxon>Bacteria</taxon>
        <taxon>Pseudomonadati</taxon>
        <taxon>Pseudomonadota</taxon>
        <taxon>Gammaproteobacteria</taxon>
        <taxon>Lysobacterales</taxon>
        <taxon>Rhodanobacteraceae</taxon>
        <taxon>Rhodanobacter</taxon>
    </lineage>
</organism>
<name>A0A502C8E4_9GAMM</name>
<keyword evidence="2" id="KW-0732">Signal</keyword>
<reference evidence="4 5" key="1">
    <citation type="journal article" date="2019" name="Environ. Microbiol.">
        <title>Species interactions and distinct microbial communities in high Arctic permafrost affected cryosols are associated with the CH4 and CO2 gas fluxes.</title>
        <authorList>
            <person name="Altshuler I."/>
            <person name="Hamel J."/>
            <person name="Turney S."/>
            <person name="Magnuson E."/>
            <person name="Levesque R."/>
            <person name="Greer C."/>
            <person name="Whyte L.G."/>
        </authorList>
    </citation>
    <scope>NUCLEOTIDE SEQUENCE [LARGE SCALE GENOMIC DNA]</scope>
    <source>
        <strain evidence="4 5">S13Y</strain>
    </source>
</reference>
<dbReference type="RefSeq" id="WP_140651886.1">
    <property type="nucleotide sequence ID" value="NZ_RCZB01000004.1"/>
</dbReference>
<dbReference type="GO" id="GO:0015562">
    <property type="term" value="F:efflux transmembrane transporter activity"/>
    <property type="evidence" value="ECO:0007669"/>
    <property type="project" value="TreeGrafter"/>
</dbReference>
<gene>
    <name evidence="4" type="ORF">EAH88_09430</name>
</gene>
<comment type="caution">
    <text evidence="4">The sequence shown here is derived from an EMBL/GenBank/DDBJ whole genome shotgun (WGS) entry which is preliminary data.</text>
</comment>
<dbReference type="Gene3D" id="1.10.287.470">
    <property type="entry name" value="Helix hairpin bin"/>
    <property type="match status" value="1"/>
</dbReference>
<accession>A0A502C8E4</accession>
<dbReference type="NCBIfam" id="TIGR01730">
    <property type="entry name" value="RND_mfp"/>
    <property type="match status" value="1"/>
</dbReference>
<feature type="domain" description="YknX-like C-terminal permuted SH3-like" evidence="3">
    <location>
        <begin position="286"/>
        <end position="351"/>
    </location>
</feature>
<protein>
    <submittedName>
        <fullName evidence="4">Efflux RND transporter periplasmic adaptor subunit</fullName>
    </submittedName>
</protein>
<evidence type="ECO:0000313" key="5">
    <source>
        <dbReference type="Proteomes" id="UP000319486"/>
    </source>
</evidence>
<comment type="similarity">
    <text evidence="1">Belongs to the membrane fusion protein (MFP) (TC 8.A.1) family.</text>
</comment>
<evidence type="ECO:0000259" key="3">
    <source>
        <dbReference type="Pfam" id="PF25989"/>
    </source>
</evidence>
<keyword evidence="5" id="KW-1185">Reference proteome</keyword>
<dbReference type="AlphaFoldDB" id="A0A502C8E4"/>
<dbReference type="Gene3D" id="2.40.420.20">
    <property type="match status" value="1"/>
</dbReference>
<dbReference type="SUPFAM" id="SSF111369">
    <property type="entry name" value="HlyD-like secretion proteins"/>
    <property type="match status" value="1"/>
</dbReference>
<dbReference type="Pfam" id="PF25989">
    <property type="entry name" value="YknX_C"/>
    <property type="match status" value="1"/>
</dbReference>
<dbReference type="Proteomes" id="UP000319486">
    <property type="component" value="Unassembled WGS sequence"/>
</dbReference>
<dbReference type="InterPro" id="IPR006143">
    <property type="entry name" value="RND_pump_MFP"/>
</dbReference>